<feature type="binding site" evidence="8">
    <location>
        <position position="328"/>
    </location>
    <ligand>
        <name>substrate</name>
    </ligand>
</feature>
<dbReference type="HAMAP" id="MF_01024">
    <property type="entry name" value="HisD"/>
    <property type="match status" value="1"/>
</dbReference>
<feature type="binding site" evidence="8">
    <location>
        <position position="262"/>
    </location>
    <ligand>
        <name>Zn(2+)</name>
        <dbReference type="ChEBI" id="CHEBI:29105"/>
    </ligand>
</feature>
<feature type="binding site" evidence="8">
    <location>
        <position position="420"/>
    </location>
    <ligand>
        <name>Zn(2+)</name>
        <dbReference type="ChEBI" id="CHEBI:29105"/>
    </ligand>
</feature>
<dbReference type="PANTHER" id="PTHR21256:SF2">
    <property type="entry name" value="HISTIDINE BIOSYNTHESIS TRIFUNCTIONAL PROTEIN"/>
    <property type="match status" value="1"/>
</dbReference>
<comment type="similarity">
    <text evidence="2 8 9 10">Belongs to the histidinol dehydrogenase family.</text>
</comment>
<comment type="function">
    <text evidence="1 8">Catalyzes the sequential NAD-dependent oxidations of L-histidinol to L-histidinaldehyde and then to L-histidine.</text>
</comment>
<keyword evidence="5 8" id="KW-0862">Zinc</keyword>
<keyword evidence="8" id="KW-0028">Amino-acid biosynthesis</keyword>
<evidence type="ECO:0000256" key="1">
    <source>
        <dbReference type="ARBA" id="ARBA00003850"/>
    </source>
</evidence>
<feature type="binding site" evidence="8">
    <location>
        <position position="420"/>
    </location>
    <ligand>
        <name>substrate</name>
    </ligand>
</feature>
<evidence type="ECO:0000256" key="5">
    <source>
        <dbReference type="ARBA" id="ARBA00022833"/>
    </source>
</evidence>
<dbReference type="Gene3D" id="1.20.5.1300">
    <property type="match status" value="1"/>
</dbReference>
<dbReference type="Pfam" id="PF00815">
    <property type="entry name" value="Histidinol_dh"/>
    <property type="match status" value="1"/>
</dbReference>
<dbReference type="EC" id="1.1.1.23" evidence="3 8"/>
<dbReference type="RefSeq" id="WP_226394040.1">
    <property type="nucleotide sequence ID" value="NZ_JADCKL010000001.1"/>
</dbReference>
<evidence type="ECO:0000256" key="9">
    <source>
        <dbReference type="PIRNR" id="PIRNR000099"/>
    </source>
</evidence>
<feature type="binding site" evidence="8">
    <location>
        <position position="415"/>
    </location>
    <ligand>
        <name>substrate</name>
    </ligand>
</feature>
<dbReference type="PRINTS" id="PR00083">
    <property type="entry name" value="HOLDHDRGNASE"/>
</dbReference>
<feature type="binding site" evidence="8">
    <location>
        <position position="129"/>
    </location>
    <ligand>
        <name>NAD(+)</name>
        <dbReference type="ChEBI" id="CHEBI:57540"/>
    </ligand>
</feature>
<accession>A0ABR9RGS3</accession>
<dbReference type="GO" id="GO:0004399">
    <property type="term" value="F:histidinol dehydrogenase activity"/>
    <property type="evidence" value="ECO:0007669"/>
    <property type="project" value="UniProtKB-EC"/>
</dbReference>
<dbReference type="SUPFAM" id="SSF53720">
    <property type="entry name" value="ALDH-like"/>
    <property type="match status" value="1"/>
</dbReference>
<dbReference type="PANTHER" id="PTHR21256">
    <property type="entry name" value="HISTIDINOL DEHYDROGENASE HDH"/>
    <property type="match status" value="1"/>
</dbReference>
<feature type="binding site" evidence="8">
    <location>
        <position position="361"/>
    </location>
    <ligand>
        <name>substrate</name>
    </ligand>
</feature>
<evidence type="ECO:0000313" key="12">
    <source>
        <dbReference type="Proteomes" id="UP000758652"/>
    </source>
</evidence>
<feature type="binding site" evidence="8">
    <location>
        <position position="361"/>
    </location>
    <ligand>
        <name>Zn(2+)</name>
        <dbReference type="ChEBI" id="CHEBI:29105"/>
    </ligand>
</feature>
<gene>
    <name evidence="8 11" type="primary">hisD</name>
    <name evidence="11" type="ORF">INF30_01765</name>
</gene>
<keyword evidence="6 8" id="KW-0560">Oxidoreductase</keyword>
<organism evidence="11 12">
    <name type="scientific">Claveliimonas monacensis</name>
    <dbReference type="NCBI Taxonomy" id="2779351"/>
    <lineage>
        <taxon>Bacteria</taxon>
        <taxon>Bacillati</taxon>
        <taxon>Bacillota</taxon>
        <taxon>Clostridia</taxon>
        <taxon>Lachnospirales</taxon>
        <taxon>Lachnospiraceae</taxon>
        <taxon>Claveliimonas</taxon>
    </lineage>
</organism>
<feature type="binding site" evidence="8">
    <location>
        <position position="214"/>
    </location>
    <ligand>
        <name>NAD(+)</name>
        <dbReference type="ChEBI" id="CHEBI:57540"/>
    </ligand>
</feature>
<dbReference type="InterPro" id="IPR001692">
    <property type="entry name" value="Histidinol_DH_CS"/>
</dbReference>
<keyword evidence="4 8" id="KW-0479">Metal-binding</keyword>
<feature type="active site" description="Proton acceptor" evidence="8">
    <location>
        <position position="327"/>
    </location>
</feature>
<evidence type="ECO:0000313" key="11">
    <source>
        <dbReference type="EMBL" id="MBE5062000.1"/>
    </source>
</evidence>
<dbReference type="PROSITE" id="PS00611">
    <property type="entry name" value="HISOL_DEHYDROGENASE"/>
    <property type="match status" value="1"/>
</dbReference>
<dbReference type="Proteomes" id="UP000758652">
    <property type="component" value="Unassembled WGS sequence"/>
</dbReference>
<dbReference type="InterPro" id="IPR016161">
    <property type="entry name" value="Ald_DH/histidinol_DH"/>
</dbReference>
<feature type="active site" description="Proton acceptor" evidence="8">
    <location>
        <position position="328"/>
    </location>
</feature>
<comment type="catalytic activity">
    <reaction evidence="7 8">
        <text>L-histidinol + 2 NAD(+) + H2O = L-histidine + 2 NADH + 3 H(+)</text>
        <dbReference type="Rhea" id="RHEA:20641"/>
        <dbReference type="ChEBI" id="CHEBI:15377"/>
        <dbReference type="ChEBI" id="CHEBI:15378"/>
        <dbReference type="ChEBI" id="CHEBI:57540"/>
        <dbReference type="ChEBI" id="CHEBI:57595"/>
        <dbReference type="ChEBI" id="CHEBI:57699"/>
        <dbReference type="ChEBI" id="CHEBI:57945"/>
        <dbReference type="EC" id="1.1.1.23"/>
    </reaction>
</comment>
<evidence type="ECO:0000256" key="4">
    <source>
        <dbReference type="ARBA" id="ARBA00022723"/>
    </source>
</evidence>
<keyword evidence="12" id="KW-1185">Reference proteome</keyword>
<sequence>MRIQKLDSHTKRNLLEDLLKRSPNQYGEYEAGVARILEDVRNKGDEALFAYTETFDHASINEQNIQVTEEEIREAYELAGEELVSIIRKALANIQSYHEKQRQYSWFDSKPDGTILGQKVTALQRVGVYVPGGKAAYPSSVLMNIVPAKVAGVEEIVMVTPPGRDGKVNPNTLVAAHEAGADVIYKVGGAQAVGALAYGTSCIPKVDKIVGPGNIYVALAKKAVYGHVSIDAIAGPSEILVIADETANPRYVAADLLSQAEHDELASAILVTTSEELAEAVSKEVDGFLQELSRSEIIRKSLDNYGYILVAESMEDAIDIANEIASEHLEIQTRNPYDVMTRIRNAGAIFIGEYASEPLGDYFAGPNHVLPTNGTARFFSPLSVDDFIKKSSIIGYSREALERIHTDIEAFAQAEQLTAHANSIKVRFEDKEA</sequence>
<feature type="binding site" evidence="8">
    <location>
        <position position="191"/>
    </location>
    <ligand>
        <name>NAD(+)</name>
        <dbReference type="ChEBI" id="CHEBI:57540"/>
    </ligand>
</feature>
<name>A0ABR9RGS3_9FIRM</name>
<evidence type="ECO:0000256" key="7">
    <source>
        <dbReference type="ARBA" id="ARBA00049489"/>
    </source>
</evidence>
<feature type="binding site" evidence="8">
    <location>
        <position position="259"/>
    </location>
    <ligand>
        <name>Zn(2+)</name>
        <dbReference type="ChEBI" id="CHEBI:29105"/>
    </ligand>
</feature>
<dbReference type="InterPro" id="IPR012131">
    <property type="entry name" value="Hstdl_DH"/>
</dbReference>
<evidence type="ECO:0000256" key="8">
    <source>
        <dbReference type="HAMAP-Rule" id="MF_01024"/>
    </source>
</evidence>
<evidence type="ECO:0000256" key="6">
    <source>
        <dbReference type="ARBA" id="ARBA00023002"/>
    </source>
</evidence>
<dbReference type="EMBL" id="JADCKL010000001">
    <property type="protein sequence ID" value="MBE5062000.1"/>
    <property type="molecule type" value="Genomic_DNA"/>
</dbReference>
<comment type="cofactor">
    <cofactor evidence="8">
        <name>Zn(2+)</name>
        <dbReference type="ChEBI" id="CHEBI:29105"/>
    </cofactor>
    <text evidence="8">Binds 1 zinc ion per subunit.</text>
</comment>
<dbReference type="Gene3D" id="3.40.50.1980">
    <property type="entry name" value="Nitrogenase molybdenum iron protein domain"/>
    <property type="match status" value="2"/>
</dbReference>
<feature type="binding site" evidence="8">
    <location>
        <position position="237"/>
    </location>
    <ligand>
        <name>substrate</name>
    </ligand>
</feature>
<keyword evidence="8" id="KW-0520">NAD</keyword>
<dbReference type="InterPro" id="IPR022695">
    <property type="entry name" value="Histidinol_DH_monofunct"/>
</dbReference>
<feature type="binding site" evidence="8">
    <location>
        <position position="259"/>
    </location>
    <ligand>
        <name>substrate</name>
    </ligand>
</feature>
<dbReference type="NCBIfam" id="TIGR00069">
    <property type="entry name" value="hisD"/>
    <property type="match status" value="1"/>
</dbReference>
<protein>
    <recommendedName>
        <fullName evidence="3 8">Histidinol dehydrogenase</fullName>
        <shortName evidence="8">HDH</shortName>
        <ecNumber evidence="3 8">1.1.1.23</ecNumber>
    </recommendedName>
</protein>
<comment type="caution">
    <text evidence="11">The sequence shown here is derived from an EMBL/GenBank/DDBJ whole genome shotgun (WGS) entry which is preliminary data.</text>
</comment>
<evidence type="ECO:0000256" key="3">
    <source>
        <dbReference type="ARBA" id="ARBA00012965"/>
    </source>
</evidence>
<evidence type="ECO:0000256" key="2">
    <source>
        <dbReference type="ARBA" id="ARBA00010178"/>
    </source>
</evidence>
<evidence type="ECO:0000256" key="10">
    <source>
        <dbReference type="RuleBase" id="RU004175"/>
    </source>
</evidence>
<comment type="pathway">
    <text evidence="8">Amino-acid biosynthesis; L-histidine biosynthesis; L-histidine from 5-phospho-alpha-D-ribose 1-diphosphate: step 9/9.</text>
</comment>
<reference evidence="11 12" key="1">
    <citation type="submission" date="2020-10" db="EMBL/GenBank/DDBJ databases">
        <title>ChiBAC.</title>
        <authorList>
            <person name="Zenner C."/>
            <person name="Hitch T.C.A."/>
            <person name="Clavel T."/>
        </authorList>
    </citation>
    <scope>NUCLEOTIDE SEQUENCE [LARGE SCALE GENOMIC DNA]</scope>
    <source>
        <strain evidence="11 12">DSM 108991</strain>
    </source>
</reference>
<keyword evidence="8" id="KW-0368">Histidine biosynthesis</keyword>
<proteinExistence type="inferred from homology"/>
<dbReference type="CDD" id="cd06572">
    <property type="entry name" value="Histidinol_dh"/>
    <property type="match status" value="1"/>
</dbReference>
<dbReference type="PIRSF" id="PIRSF000099">
    <property type="entry name" value="Histidinol_dh"/>
    <property type="match status" value="1"/>
</dbReference>
<feature type="binding site" evidence="8">
    <location>
        <position position="262"/>
    </location>
    <ligand>
        <name>substrate</name>
    </ligand>
</feature>